<dbReference type="SUPFAM" id="SSF53756">
    <property type="entry name" value="UDP-Glycosyltransferase/glycogen phosphorylase"/>
    <property type="match status" value="1"/>
</dbReference>
<accession>A0A1F5E7J2</accession>
<evidence type="ECO:0008006" key="3">
    <source>
        <dbReference type="Google" id="ProtNLM"/>
    </source>
</evidence>
<evidence type="ECO:0000313" key="2">
    <source>
        <dbReference type="Proteomes" id="UP000177006"/>
    </source>
</evidence>
<proteinExistence type="predicted"/>
<protein>
    <recommendedName>
        <fullName evidence="3">UDP-N-acetylglucosamine 2-epimerase domain-containing protein</fullName>
    </recommendedName>
</protein>
<dbReference type="Gene3D" id="3.40.50.12580">
    <property type="match status" value="1"/>
</dbReference>
<comment type="caution">
    <text evidence="1">The sequence shown here is derived from an EMBL/GenBank/DDBJ whole genome shotgun (WGS) entry which is preliminary data.</text>
</comment>
<dbReference type="STRING" id="1797457.A2160_02560"/>
<reference evidence="1 2" key="1">
    <citation type="journal article" date="2016" name="Nat. Commun.">
        <title>Thousands of microbial genomes shed light on interconnected biogeochemical processes in an aquifer system.</title>
        <authorList>
            <person name="Anantharaman K."/>
            <person name="Brown C.T."/>
            <person name="Hug L.A."/>
            <person name="Sharon I."/>
            <person name="Castelle C.J."/>
            <person name="Probst A.J."/>
            <person name="Thomas B.C."/>
            <person name="Singh A."/>
            <person name="Wilkins M.J."/>
            <person name="Karaoz U."/>
            <person name="Brodie E.L."/>
            <person name="Williams K.H."/>
            <person name="Hubbard S.S."/>
            <person name="Banfield J.F."/>
        </authorList>
    </citation>
    <scope>NUCLEOTIDE SEQUENCE [LARGE SCALE GENOMIC DNA]</scope>
</reference>
<dbReference type="EMBL" id="MEZK01000010">
    <property type="protein sequence ID" value="OGD63343.1"/>
    <property type="molecule type" value="Genomic_DNA"/>
</dbReference>
<organism evidence="1 2">
    <name type="scientific">Candidatus Beckwithbacteria bacterium RBG_13_42_9</name>
    <dbReference type="NCBI Taxonomy" id="1797457"/>
    <lineage>
        <taxon>Bacteria</taxon>
        <taxon>Candidatus Beckwithiibacteriota</taxon>
    </lineage>
</organism>
<sequence length="349" mass="40334">MKNILVVAHDAGEANIFSCLIKKYAHDFHWFTYTSGPAKKIFIKEKTIFKTTPLKMETNQLNKVISSLNLDLILTGTGGGSDSKMLFIRAGKKNHIKTASFLDHWCHYRERFGYPGKWKENLPDFVFVGDKWAYKTTLKLGFPKSKLLYIKNPYFQEIIKKSTKKGGELTEKSHLKKILYLSEPLPKPSIDGYRNFYNGESLEYKVVRILLEIIKLPESEQKFILMIRFHPAENINKYTQLLKDKKYDKIRRFVKISNPASSPLEKDCLWSDIVISSTSMALFIAFVMGKSVISYLPEKNYAFSLPQKEIKKVHSQKELMQALRTSGKNNSKAKYLLSEGLSFTEFFHP</sequence>
<evidence type="ECO:0000313" key="1">
    <source>
        <dbReference type="EMBL" id="OGD63343.1"/>
    </source>
</evidence>
<name>A0A1F5E7J2_9BACT</name>
<dbReference type="InterPro" id="IPR043148">
    <property type="entry name" value="TagF_C"/>
</dbReference>
<gene>
    <name evidence="1" type="ORF">A2160_02560</name>
</gene>
<dbReference type="AlphaFoldDB" id="A0A1F5E7J2"/>
<dbReference type="Proteomes" id="UP000177006">
    <property type="component" value="Unassembled WGS sequence"/>
</dbReference>